<dbReference type="GO" id="GO:0016567">
    <property type="term" value="P:protein ubiquitination"/>
    <property type="evidence" value="ECO:0007669"/>
    <property type="project" value="UniProtKB-UniPathway"/>
</dbReference>
<proteinExistence type="inferred from homology"/>
<keyword evidence="8" id="KW-0833">Ubl conjugation pathway</keyword>
<keyword evidence="6" id="KW-0479">Metal-binding</keyword>
<protein>
    <recommendedName>
        <fullName evidence="4">RING-type E3 ubiquitin transferase</fullName>
        <ecNumber evidence="4">2.3.2.27</ecNumber>
    </recommendedName>
</protein>
<dbReference type="EMBL" id="CM000881">
    <property type="protein sequence ID" value="KQK02477.1"/>
    <property type="molecule type" value="Genomic_DNA"/>
</dbReference>
<evidence type="ECO:0000256" key="9">
    <source>
        <dbReference type="ARBA" id="ARBA00022833"/>
    </source>
</evidence>
<evidence type="ECO:0000256" key="11">
    <source>
        <dbReference type="SAM" id="MobiDB-lite"/>
    </source>
</evidence>
<dbReference type="RefSeq" id="XP_010230392.1">
    <property type="nucleotide sequence ID" value="XM_010232090.3"/>
</dbReference>
<sequence>MDGDSSNKRQGEAQPEGQDNAKRQNVTMGMDTLDCRICSQPLEPPIFQCPKGDFICSPCHDKLPENERTASQRSYGMERVVNSIFVPCKHGCTTKITYYEKEEHEMGCPRAPWLCPVSGCGFAGLSTPLLNHLTTFHKLPTKTFKYFTPFDMQVQPGSHVLRGGYGHLFLLEVASLESLGHAVSLVCAEPKTSLLPIRCSIGFSCFEGHYQVSSLLVGHVGSSPLSDGLPAQCFCIVPKVSGGQQTNAVLRITIGLLYDHHEELEEEDSDDGSYNVDEDDNMTATWRIGITEVVVEDGDGAGYEEEQDPEKLVDDDTTITITARTRWMMTVTKEEEKADEKDDDVDDHNGD</sequence>
<reference evidence="13" key="2">
    <citation type="submission" date="2017-06" db="EMBL/GenBank/DDBJ databases">
        <title>WGS assembly of Brachypodium distachyon.</title>
        <authorList>
            <consortium name="The International Brachypodium Initiative"/>
            <person name="Lucas S."/>
            <person name="Harmon-Smith M."/>
            <person name="Lail K."/>
            <person name="Tice H."/>
            <person name="Grimwood J."/>
            <person name="Bruce D."/>
            <person name="Barry K."/>
            <person name="Shu S."/>
            <person name="Lindquist E."/>
            <person name="Wang M."/>
            <person name="Pitluck S."/>
            <person name="Vogel J.P."/>
            <person name="Garvin D.F."/>
            <person name="Mockler T.C."/>
            <person name="Schmutz J."/>
            <person name="Rokhsar D."/>
            <person name="Bevan M.W."/>
        </authorList>
    </citation>
    <scope>NUCLEOTIDE SEQUENCE</scope>
    <source>
        <strain evidence="13">Bd21</strain>
    </source>
</reference>
<evidence type="ECO:0000313" key="14">
    <source>
        <dbReference type="EnsemblPlants" id="KQK02477"/>
    </source>
</evidence>
<evidence type="ECO:0000313" key="15">
    <source>
        <dbReference type="Proteomes" id="UP000008810"/>
    </source>
</evidence>
<dbReference type="eggNOG" id="KOG3002">
    <property type="taxonomic scope" value="Eukaryota"/>
</dbReference>
<keyword evidence="7 10" id="KW-0863">Zinc-finger</keyword>
<dbReference type="PANTHER" id="PTHR10315">
    <property type="entry name" value="E3 UBIQUITIN PROTEIN LIGASE SIAH"/>
    <property type="match status" value="1"/>
</dbReference>
<evidence type="ECO:0000256" key="2">
    <source>
        <dbReference type="ARBA" id="ARBA00004906"/>
    </source>
</evidence>
<comment type="catalytic activity">
    <reaction evidence="1">
        <text>S-ubiquitinyl-[E2 ubiquitin-conjugating enzyme]-L-cysteine + [acceptor protein]-L-lysine = [E2 ubiquitin-conjugating enzyme]-L-cysteine + N(6)-ubiquitinyl-[acceptor protein]-L-lysine.</text>
        <dbReference type="EC" id="2.3.2.27"/>
    </reaction>
</comment>
<name>I1HBJ3_BRADI</name>
<comment type="pathway">
    <text evidence="2">Protein modification; protein ubiquitination.</text>
</comment>
<feature type="domain" description="SIAH-type" evidence="12">
    <location>
        <begin position="83"/>
        <end position="138"/>
    </location>
</feature>
<dbReference type="Proteomes" id="UP000008810">
    <property type="component" value="Chromosome 2"/>
</dbReference>
<evidence type="ECO:0000256" key="8">
    <source>
        <dbReference type="ARBA" id="ARBA00022786"/>
    </source>
</evidence>
<gene>
    <name evidence="14" type="primary">LOC100823667</name>
    <name evidence="13" type="ORF">BRADI_2g01710v3</name>
</gene>
<dbReference type="RefSeq" id="XP_010230391.1">
    <property type="nucleotide sequence ID" value="XM_010232089.3"/>
</dbReference>
<dbReference type="SUPFAM" id="SSF49599">
    <property type="entry name" value="TRAF domain-like"/>
    <property type="match status" value="1"/>
</dbReference>
<feature type="compositionally biased region" description="Basic and acidic residues" evidence="11">
    <location>
        <begin position="1"/>
        <end position="11"/>
    </location>
</feature>
<comment type="similarity">
    <text evidence="3">Belongs to the SINA (Seven in absentia) family.</text>
</comment>
<dbReference type="STRING" id="15368.I1HBJ3"/>
<dbReference type="GO" id="GO:0005737">
    <property type="term" value="C:cytoplasm"/>
    <property type="evidence" value="ECO:0000318"/>
    <property type="project" value="GO_Central"/>
</dbReference>
<dbReference type="UniPathway" id="UPA00143"/>
<dbReference type="FunFam" id="3.30.40.10:FF:001287">
    <property type="entry name" value="Uncharacterized protein"/>
    <property type="match status" value="1"/>
</dbReference>
<evidence type="ECO:0000256" key="4">
    <source>
        <dbReference type="ARBA" id="ARBA00012483"/>
    </source>
</evidence>
<evidence type="ECO:0000256" key="1">
    <source>
        <dbReference type="ARBA" id="ARBA00000900"/>
    </source>
</evidence>
<dbReference type="RefSeq" id="XP_024315780.1">
    <property type="nucleotide sequence ID" value="XM_024460012.1"/>
</dbReference>
<dbReference type="GeneID" id="100823667"/>
<dbReference type="HOGENOM" id="CLU_040603_4_0_1"/>
<dbReference type="Pfam" id="PF21362">
    <property type="entry name" value="Sina_RING"/>
    <property type="match status" value="1"/>
</dbReference>
<dbReference type="Gramene" id="KQK02477">
    <property type="protein sequence ID" value="KQK02477"/>
    <property type="gene ID" value="BRADI_2g01710v3"/>
</dbReference>
<keyword evidence="9" id="KW-0862">Zinc</keyword>
<feature type="region of interest" description="Disordered" evidence="11">
    <location>
        <begin position="1"/>
        <end position="25"/>
    </location>
</feature>
<dbReference type="EnsemblPlants" id="KQK02477">
    <property type="protein sequence ID" value="KQK02477"/>
    <property type="gene ID" value="BRADI_2g01710v3"/>
</dbReference>
<dbReference type="OrthoDB" id="620422at2759"/>
<dbReference type="KEGG" id="bdi:100823667"/>
<dbReference type="PANTHER" id="PTHR10315:SF159">
    <property type="entry name" value="RING-TYPE E3 UBIQUITIN TRANSFERASE"/>
    <property type="match status" value="1"/>
</dbReference>
<dbReference type="GO" id="GO:0008270">
    <property type="term" value="F:zinc ion binding"/>
    <property type="evidence" value="ECO:0007669"/>
    <property type="project" value="UniProtKB-KW"/>
</dbReference>
<organism evidence="14">
    <name type="scientific">Brachypodium distachyon</name>
    <name type="common">Purple false brome</name>
    <name type="synonym">Trachynia distachya</name>
    <dbReference type="NCBI Taxonomy" id="15368"/>
    <lineage>
        <taxon>Eukaryota</taxon>
        <taxon>Viridiplantae</taxon>
        <taxon>Streptophyta</taxon>
        <taxon>Embryophyta</taxon>
        <taxon>Tracheophyta</taxon>
        <taxon>Spermatophyta</taxon>
        <taxon>Magnoliopsida</taxon>
        <taxon>Liliopsida</taxon>
        <taxon>Poales</taxon>
        <taxon>Poaceae</taxon>
        <taxon>BOP clade</taxon>
        <taxon>Pooideae</taxon>
        <taxon>Stipodae</taxon>
        <taxon>Brachypodieae</taxon>
        <taxon>Brachypodium</taxon>
    </lineage>
</organism>
<dbReference type="RefSeq" id="XP_024315779.1">
    <property type="nucleotide sequence ID" value="XM_024460011.1"/>
</dbReference>
<dbReference type="Gene3D" id="3.30.40.10">
    <property type="entry name" value="Zinc/RING finger domain, C3HC4 (zinc finger)"/>
    <property type="match status" value="1"/>
</dbReference>
<dbReference type="OMA" id="SERCHAM"/>
<evidence type="ECO:0000313" key="13">
    <source>
        <dbReference type="EMBL" id="KQK02477.1"/>
    </source>
</evidence>
<evidence type="ECO:0000256" key="3">
    <source>
        <dbReference type="ARBA" id="ARBA00009119"/>
    </source>
</evidence>
<reference evidence="14" key="3">
    <citation type="submission" date="2018-08" db="UniProtKB">
        <authorList>
            <consortium name="EnsemblPlants"/>
        </authorList>
    </citation>
    <scope>IDENTIFICATION</scope>
    <source>
        <strain evidence="14">cv. Bd21</strain>
    </source>
</reference>
<feature type="region of interest" description="Disordered" evidence="11">
    <location>
        <begin position="331"/>
        <end position="351"/>
    </location>
</feature>
<dbReference type="Pfam" id="PF21361">
    <property type="entry name" value="Sina_ZnF"/>
    <property type="match status" value="1"/>
</dbReference>
<dbReference type="EC" id="2.3.2.27" evidence="4"/>
<evidence type="ECO:0000256" key="5">
    <source>
        <dbReference type="ARBA" id="ARBA00022679"/>
    </source>
</evidence>
<dbReference type="InterPro" id="IPR052088">
    <property type="entry name" value="E3_ubiquitin-ligase_SINA"/>
</dbReference>
<accession>I1HBJ3</accession>
<keyword evidence="15" id="KW-1185">Reference proteome</keyword>
<dbReference type="PROSITE" id="PS51081">
    <property type="entry name" value="ZF_SIAH"/>
    <property type="match status" value="1"/>
</dbReference>
<dbReference type="InterPro" id="IPR049548">
    <property type="entry name" value="Sina-like_RING"/>
</dbReference>
<dbReference type="GO" id="GO:0061630">
    <property type="term" value="F:ubiquitin protein ligase activity"/>
    <property type="evidence" value="ECO:0000318"/>
    <property type="project" value="GO_Central"/>
</dbReference>
<feature type="compositionally biased region" description="Acidic residues" evidence="11">
    <location>
        <begin position="341"/>
        <end position="351"/>
    </location>
</feature>
<dbReference type="InterPro" id="IPR013083">
    <property type="entry name" value="Znf_RING/FYVE/PHD"/>
</dbReference>
<reference evidence="13 14" key="1">
    <citation type="journal article" date="2010" name="Nature">
        <title>Genome sequencing and analysis of the model grass Brachypodium distachyon.</title>
        <authorList>
            <consortium name="International Brachypodium Initiative"/>
        </authorList>
    </citation>
    <scope>NUCLEOTIDE SEQUENCE [LARGE SCALE GENOMIC DNA]</scope>
    <source>
        <strain evidence="13">Bd21</strain>
        <strain evidence="14">cv. Bd21</strain>
    </source>
</reference>
<evidence type="ECO:0000259" key="12">
    <source>
        <dbReference type="PROSITE" id="PS51081"/>
    </source>
</evidence>
<evidence type="ECO:0000256" key="6">
    <source>
        <dbReference type="ARBA" id="ARBA00022723"/>
    </source>
</evidence>
<evidence type="ECO:0000256" key="7">
    <source>
        <dbReference type="ARBA" id="ARBA00022771"/>
    </source>
</evidence>
<evidence type="ECO:0000256" key="10">
    <source>
        <dbReference type="PROSITE-ProRule" id="PRU00455"/>
    </source>
</evidence>
<dbReference type="AlphaFoldDB" id="I1HBJ3"/>
<dbReference type="InterPro" id="IPR013010">
    <property type="entry name" value="Znf_SIAH"/>
</dbReference>
<keyword evidence="5" id="KW-0808">Transferase</keyword>